<dbReference type="SUPFAM" id="SSF56219">
    <property type="entry name" value="DNase I-like"/>
    <property type="match status" value="1"/>
</dbReference>
<name>A0AAV1G8C0_XYRNO</name>
<dbReference type="AlphaFoldDB" id="A0AAV1G8C0"/>
<sequence length="424" mass="47083">MSACGLPSLWRLWTFLGCAAAIHRRSPGFWLMANTDTPGYSTVISTPLRSFHYISTPSGQLQLPHRPRYIHRGSGRRFVLSKHDDPGNSHRAITSLWSAGWLVAQQWRHQNAATTTAKVRSVYGRVDRKPGVDYSVLRPLNGPDSASHSTLELLNVQSLTNKAGLINDHITDKQIDILCLTETWQQPEVYSPLNEACPPGYSYLSKARTTGRGGGLAVFHRSTIQTSLLSAPPFNTFEHLVFNCKHITSHNTTSATIALIYRHPKPHPSFLSEIHDFLISLCTSHSNVLVLGDFNIKCTHSPANWLLNSNRVWTASISINPLLDPPTQRATHWTWSSQTPSTSQTFTSRTLASQTIMQSPSGPLYPPPSPNHSTLYHSEISRTLTPPPSVSISSSSLLLQTHHLLISWTTTTTIFTLSLTFMLL</sequence>
<accession>A0AAV1G8C0</accession>
<dbReference type="Pfam" id="PF03372">
    <property type="entry name" value="Exo_endo_phos"/>
    <property type="match status" value="1"/>
</dbReference>
<evidence type="ECO:0000313" key="4">
    <source>
        <dbReference type="Proteomes" id="UP001178508"/>
    </source>
</evidence>
<organism evidence="3 4">
    <name type="scientific">Xyrichtys novacula</name>
    <name type="common">Pearly razorfish</name>
    <name type="synonym">Hemipteronotus novacula</name>
    <dbReference type="NCBI Taxonomy" id="13765"/>
    <lineage>
        <taxon>Eukaryota</taxon>
        <taxon>Metazoa</taxon>
        <taxon>Chordata</taxon>
        <taxon>Craniata</taxon>
        <taxon>Vertebrata</taxon>
        <taxon>Euteleostomi</taxon>
        <taxon>Actinopterygii</taxon>
        <taxon>Neopterygii</taxon>
        <taxon>Teleostei</taxon>
        <taxon>Neoteleostei</taxon>
        <taxon>Acanthomorphata</taxon>
        <taxon>Eupercaria</taxon>
        <taxon>Labriformes</taxon>
        <taxon>Labridae</taxon>
        <taxon>Xyrichtys</taxon>
    </lineage>
</organism>
<dbReference type="Gene3D" id="3.60.10.10">
    <property type="entry name" value="Endonuclease/exonuclease/phosphatase"/>
    <property type="match status" value="1"/>
</dbReference>
<feature type="domain" description="Endonuclease/exonuclease/phosphatase" evidence="2">
    <location>
        <begin position="155"/>
        <end position="344"/>
    </location>
</feature>
<keyword evidence="4" id="KW-1185">Reference proteome</keyword>
<reference evidence="3" key="1">
    <citation type="submission" date="2023-08" db="EMBL/GenBank/DDBJ databases">
        <authorList>
            <person name="Alioto T."/>
            <person name="Alioto T."/>
            <person name="Gomez Garrido J."/>
        </authorList>
    </citation>
    <scope>NUCLEOTIDE SEQUENCE</scope>
</reference>
<protein>
    <submittedName>
        <fullName evidence="3">Uncharacterized protein LOC122128826</fullName>
    </submittedName>
</protein>
<evidence type="ECO:0000313" key="3">
    <source>
        <dbReference type="EMBL" id="CAJ1069755.1"/>
    </source>
</evidence>
<dbReference type="PANTHER" id="PTHR46670:SF3">
    <property type="entry name" value="ENDONUCLEASE_EXONUCLEASE_PHOSPHATASE DOMAIN-CONTAINING PROTEIN"/>
    <property type="match status" value="1"/>
</dbReference>
<dbReference type="Proteomes" id="UP001178508">
    <property type="component" value="Chromosome 12"/>
</dbReference>
<keyword evidence="1" id="KW-0732">Signal</keyword>
<dbReference type="InterPro" id="IPR036691">
    <property type="entry name" value="Endo/exonu/phosph_ase_sf"/>
</dbReference>
<evidence type="ECO:0000256" key="1">
    <source>
        <dbReference type="SAM" id="SignalP"/>
    </source>
</evidence>
<feature type="chain" id="PRO_5043505572" evidence="1">
    <location>
        <begin position="21"/>
        <end position="424"/>
    </location>
</feature>
<dbReference type="EMBL" id="OY660875">
    <property type="protein sequence ID" value="CAJ1069755.1"/>
    <property type="molecule type" value="Genomic_DNA"/>
</dbReference>
<feature type="signal peptide" evidence="1">
    <location>
        <begin position="1"/>
        <end position="20"/>
    </location>
</feature>
<evidence type="ECO:0000259" key="2">
    <source>
        <dbReference type="Pfam" id="PF03372"/>
    </source>
</evidence>
<dbReference type="InterPro" id="IPR005135">
    <property type="entry name" value="Endo/exonuclease/phosphatase"/>
</dbReference>
<dbReference type="GO" id="GO:0003824">
    <property type="term" value="F:catalytic activity"/>
    <property type="evidence" value="ECO:0007669"/>
    <property type="project" value="InterPro"/>
</dbReference>
<proteinExistence type="predicted"/>
<dbReference type="PANTHER" id="PTHR46670">
    <property type="entry name" value="ENDO/EXONUCLEASE/PHOSPHATASE DOMAIN-CONTAINING PROTEIN"/>
    <property type="match status" value="1"/>
</dbReference>
<gene>
    <name evidence="3" type="ORF">XNOV1_A020629</name>
</gene>